<keyword evidence="3" id="KW-1185">Reference proteome</keyword>
<gene>
    <name evidence="2" type="ORF">BJ085DRAFT_35430</name>
</gene>
<evidence type="ECO:0000313" key="2">
    <source>
        <dbReference type="EMBL" id="RKP39394.1"/>
    </source>
</evidence>
<feature type="region of interest" description="Disordered" evidence="1">
    <location>
        <begin position="392"/>
        <end position="414"/>
    </location>
</feature>
<protein>
    <submittedName>
        <fullName evidence="2">Uncharacterized protein</fullName>
    </submittedName>
</protein>
<proteinExistence type="predicted"/>
<organism evidence="2 3">
    <name type="scientific">Dimargaris cristalligena</name>
    <dbReference type="NCBI Taxonomy" id="215637"/>
    <lineage>
        <taxon>Eukaryota</taxon>
        <taxon>Fungi</taxon>
        <taxon>Fungi incertae sedis</taxon>
        <taxon>Zoopagomycota</taxon>
        <taxon>Kickxellomycotina</taxon>
        <taxon>Dimargaritomycetes</taxon>
        <taxon>Dimargaritales</taxon>
        <taxon>Dimargaritaceae</taxon>
        <taxon>Dimargaris</taxon>
    </lineage>
</organism>
<name>A0A4Q0A085_9FUNG</name>
<accession>A0A4Q0A085</accession>
<evidence type="ECO:0000256" key="1">
    <source>
        <dbReference type="SAM" id="MobiDB-lite"/>
    </source>
</evidence>
<dbReference type="AlphaFoldDB" id="A0A4Q0A085"/>
<feature type="non-terminal residue" evidence="2">
    <location>
        <position position="564"/>
    </location>
</feature>
<sequence length="564" mass="64532">MSWSVGARGLGRRLPPQGQLPLRHFRISCPIRRIPSARLLHHSWSLADEADPPLPPSPSTPAELSSPGARPNIFADTLLADFREALAGRRAPEAWRMYKDITKYGAIAAQISLHELTELLTLVNQRLADHQCVTVGRELLRMFEKSDPATLPLEFINQRINFLIRRHQFIAARNVLNTLRAHAVRPNSRTFALMFSTPVMRDWRWIMEIYQRMRTLQYHDDLLFHETGQLPPAPIVLNLDTYNHLYGMAVRNRLLTLANFMWQEINFFYTGCLTPAIYHHRICHIHLVTKDLDVSWSATRLLLACRLPVANDTLVYLAQAAQTDTTQSIYGPIMEFCLNHLFTRYYHFSIPLYTELVQGSIVADHLSYALKLLYHLEARYLPPAIQLTDVFTSEPPDPSDATNPDPEPASSSVSVSASTSISTILPSDSILIYTTILGHLSKTGQFSAAANLVAHVENFFKQRIMAPGDQWVVCLVRYFFRKRDYVNLRAIPTLMDHEYHLPMPPAVANHLSTVFFQLNDPDRARPLFDWLMRHDRPSTRVAHLMVKHYTYDLNDKEAALTLIE</sequence>
<evidence type="ECO:0000313" key="3">
    <source>
        <dbReference type="Proteomes" id="UP000268162"/>
    </source>
</evidence>
<dbReference type="EMBL" id="ML002273">
    <property type="protein sequence ID" value="RKP39394.1"/>
    <property type="molecule type" value="Genomic_DNA"/>
</dbReference>
<feature type="region of interest" description="Disordered" evidence="1">
    <location>
        <begin position="49"/>
        <end position="68"/>
    </location>
</feature>
<dbReference type="Proteomes" id="UP000268162">
    <property type="component" value="Unassembled WGS sequence"/>
</dbReference>
<reference evidence="3" key="1">
    <citation type="journal article" date="2018" name="Nat. Microbiol.">
        <title>Leveraging single-cell genomics to expand the fungal tree of life.</title>
        <authorList>
            <person name="Ahrendt S.R."/>
            <person name="Quandt C.A."/>
            <person name="Ciobanu D."/>
            <person name="Clum A."/>
            <person name="Salamov A."/>
            <person name="Andreopoulos B."/>
            <person name="Cheng J.F."/>
            <person name="Woyke T."/>
            <person name="Pelin A."/>
            <person name="Henrissat B."/>
            <person name="Reynolds N.K."/>
            <person name="Benny G.L."/>
            <person name="Smith M.E."/>
            <person name="James T.Y."/>
            <person name="Grigoriev I.V."/>
        </authorList>
    </citation>
    <scope>NUCLEOTIDE SEQUENCE [LARGE SCALE GENOMIC DNA]</scope>
    <source>
        <strain evidence="3">RSA 468</strain>
    </source>
</reference>